<accession>A0ABW1F6D6</accession>
<name>A0ABW1F6D6_9ACTN</name>
<dbReference type="Proteomes" id="UP001596067">
    <property type="component" value="Unassembled WGS sequence"/>
</dbReference>
<dbReference type="RefSeq" id="WP_345327623.1">
    <property type="nucleotide sequence ID" value="NZ_BAAAVH010000010.1"/>
</dbReference>
<evidence type="ECO:0000313" key="2">
    <source>
        <dbReference type="Proteomes" id="UP001596067"/>
    </source>
</evidence>
<comment type="caution">
    <text evidence="1">The sequence shown here is derived from an EMBL/GenBank/DDBJ whole genome shotgun (WGS) entry which is preliminary data.</text>
</comment>
<protein>
    <submittedName>
        <fullName evidence="1">AAA family ATPase</fullName>
    </submittedName>
</protein>
<dbReference type="Pfam" id="PF13671">
    <property type="entry name" value="AAA_33"/>
    <property type="match status" value="1"/>
</dbReference>
<sequence length="168" mass="18474">MNLTFTPGSVVVLVGGSGAGKTTFALRRWPATWRLSLDDFRAMATDDMADQSATPVADQVQTLLLDARLSRSLTTVIDSTALLPHVRAGLLARARYWQRPCSAVLFDVSLERRRAQNAARERVVPDHVLVDQERLVPSAEQLLAEGFLQVDHVRAAGLAYLEPARIGR</sequence>
<dbReference type="InterPro" id="IPR027417">
    <property type="entry name" value="P-loop_NTPase"/>
</dbReference>
<proteinExistence type="predicted"/>
<evidence type="ECO:0000313" key="1">
    <source>
        <dbReference type="EMBL" id="MFC5889695.1"/>
    </source>
</evidence>
<reference evidence="2" key="1">
    <citation type="journal article" date="2019" name="Int. J. Syst. Evol. Microbiol.">
        <title>The Global Catalogue of Microorganisms (GCM) 10K type strain sequencing project: providing services to taxonomists for standard genome sequencing and annotation.</title>
        <authorList>
            <consortium name="The Broad Institute Genomics Platform"/>
            <consortium name="The Broad Institute Genome Sequencing Center for Infectious Disease"/>
            <person name="Wu L."/>
            <person name="Ma J."/>
        </authorList>
    </citation>
    <scope>NUCLEOTIDE SEQUENCE [LARGE SCALE GENOMIC DNA]</scope>
    <source>
        <strain evidence="2">CGMCC 4.1469</strain>
    </source>
</reference>
<dbReference type="SUPFAM" id="SSF52540">
    <property type="entry name" value="P-loop containing nucleoside triphosphate hydrolases"/>
    <property type="match status" value="1"/>
</dbReference>
<dbReference type="Gene3D" id="3.40.50.300">
    <property type="entry name" value="P-loop containing nucleotide triphosphate hydrolases"/>
    <property type="match status" value="1"/>
</dbReference>
<gene>
    <name evidence="1" type="ORF">ACFP0N_32485</name>
</gene>
<keyword evidence="2" id="KW-1185">Reference proteome</keyword>
<organism evidence="1 2">
    <name type="scientific">Kitasatospora aburaviensis</name>
    <dbReference type="NCBI Taxonomy" id="67265"/>
    <lineage>
        <taxon>Bacteria</taxon>
        <taxon>Bacillati</taxon>
        <taxon>Actinomycetota</taxon>
        <taxon>Actinomycetes</taxon>
        <taxon>Kitasatosporales</taxon>
        <taxon>Streptomycetaceae</taxon>
        <taxon>Kitasatospora</taxon>
    </lineage>
</organism>
<dbReference type="EMBL" id="JBHSOD010000062">
    <property type="protein sequence ID" value="MFC5889695.1"/>
    <property type="molecule type" value="Genomic_DNA"/>
</dbReference>